<keyword evidence="3" id="KW-1003">Cell membrane</keyword>
<keyword evidence="6 19" id="KW-0812">Transmembrane</keyword>
<dbReference type="InterPro" id="IPR003856">
    <property type="entry name" value="LPS_length_determ_N"/>
</dbReference>
<feature type="coiled-coil region" evidence="18">
    <location>
        <begin position="268"/>
        <end position="360"/>
    </location>
</feature>
<evidence type="ECO:0000256" key="9">
    <source>
        <dbReference type="ARBA" id="ARBA00022840"/>
    </source>
</evidence>
<proteinExistence type="inferred from homology"/>
<evidence type="ECO:0000256" key="19">
    <source>
        <dbReference type="SAM" id="Phobius"/>
    </source>
</evidence>
<evidence type="ECO:0000256" key="17">
    <source>
        <dbReference type="ARBA" id="ARBA00081049"/>
    </source>
</evidence>
<evidence type="ECO:0000256" key="14">
    <source>
        <dbReference type="ARBA" id="ARBA00053015"/>
    </source>
</evidence>
<dbReference type="Pfam" id="PF13807">
    <property type="entry name" value="GNVR"/>
    <property type="match status" value="1"/>
</dbReference>
<dbReference type="GO" id="GO:0004713">
    <property type="term" value="F:protein tyrosine kinase activity"/>
    <property type="evidence" value="ECO:0007669"/>
    <property type="project" value="UniProtKB-KW"/>
</dbReference>
<dbReference type="PANTHER" id="PTHR32309">
    <property type="entry name" value="TYROSINE-PROTEIN KINASE"/>
    <property type="match status" value="1"/>
</dbReference>
<dbReference type="OrthoDB" id="9808257at2"/>
<dbReference type="AlphaFoldDB" id="A0A376BVY4"/>
<evidence type="ECO:0000256" key="15">
    <source>
        <dbReference type="ARBA" id="ARBA00054296"/>
    </source>
</evidence>
<dbReference type="GO" id="GO:0042802">
    <property type="term" value="F:identical protein binding"/>
    <property type="evidence" value="ECO:0007669"/>
    <property type="project" value="UniProtKB-ARBA"/>
</dbReference>
<dbReference type="Gene3D" id="3.40.50.300">
    <property type="entry name" value="P-loop containing nucleotide triphosphate hydrolases"/>
    <property type="match status" value="1"/>
</dbReference>
<evidence type="ECO:0000256" key="16">
    <source>
        <dbReference type="ARBA" id="ARBA00067833"/>
    </source>
</evidence>
<keyword evidence="18" id="KW-0175">Coiled coil</keyword>
<comment type="similarity">
    <text evidence="2">Belongs to the etk/wzc family.</text>
</comment>
<dbReference type="Pfam" id="PF23607">
    <property type="entry name" value="WZC_N"/>
    <property type="match status" value="1"/>
</dbReference>
<dbReference type="FunFam" id="3.40.50.300:FF:000527">
    <property type="entry name" value="Tyrosine-protein kinase etk"/>
    <property type="match status" value="1"/>
</dbReference>
<feature type="transmembrane region" description="Helical" evidence="19">
    <location>
        <begin position="32"/>
        <end position="51"/>
    </location>
</feature>
<dbReference type="GO" id="GO:0005886">
    <property type="term" value="C:plasma membrane"/>
    <property type="evidence" value="ECO:0007669"/>
    <property type="project" value="UniProtKB-SubCell"/>
</dbReference>
<evidence type="ECO:0000256" key="6">
    <source>
        <dbReference type="ARBA" id="ARBA00022692"/>
    </source>
</evidence>
<evidence type="ECO:0000313" key="23">
    <source>
        <dbReference type="EMBL" id="SSY80963.1"/>
    </source>
</evidence>
<keyword evidence="4" id="KW-0997">Cell inner membrane</keyword>
<dbReference type="GO" id="GO:0000271">
    <property type="term" value="P:polysaccharide biosynthetic process"/>
    <property type="evidence" value="ECO:0007669"/>
    <property type="project" value="UniProtKB-KW"/>
</dbReference>
<dbReference type="GO" id="GO:0005524">
    <property type="term" value="F:ATP binding"/>
    <property type="evidence" value="ECO:0007669"/>
    <property type="project" value="UniProtKB-KW"/>
</dbReference>
<keyword evidence="9" id="KW-0067">ATP-binding</keyword>
<comment type="catalytic activity">
    <reaction evidence="14">
        <text>L-tyrosyl-[protein] + ATP = O-phospho-L-tyrosyl-[protein] + ADP + H(+)</text>
        <dbReference type="Rhea" id="RHEA:10596"/>
        <dbReference type="Rhea" id="RHEA-COMP:10136"/>
        <dbReference type="Rhea" id="RHEA-COMP:20101"/>
        <dbReference type="ChEBI" id="CHEBI:15378"/>
        <dbReference type="ChEBI" id="CHEBI:30616"/>
        <dbReference type="ChEBI" id="CHEBI:46858"/>
        <dbReference type="ChEBI" id="CHEBI:61978"/>
        <dbReference type="ChEBI" id="CHEBI:456216"/>
    </reaction>
</comment>
<reference evidence="23 24" key="1">
    <citation type="submission" date="2018-06" db="EMBL/GenBank/DDBJ databases">
        <authorList>
            <consortium name="Pathogen Informatics"/>
            <person name="Doyle S."/>
        </authorList>
    </citation>
    <scope>NUCLEOTIDE SEQUENCE [LARGE SCALE GENOMIC DNA]</scope>
    <source>
        <strain evidence="23 24">NCTC10283</strain>
    </source>
</reference>
<dbReference type="SUPFAM" id="SSF52540">
    <property type="entry name" value="P-loop containing nucleoside triphosphate hydrolases"/>
    <property type="match status" value="1"/>
</dbReference>
<dbReference type="NCBIfam" id="TIGR01007">
    <property type="entry name" value="eps_fam"/>
    <property type="match status" value="1"/>
</dbReference>
<dbReference type="InterPro" id="IPR027417">
    <property type="entry name" value="P-loop_NTPase"/>
</dbReference>
<evidence type="ECO:0000256" key="11">
    <source>
        <dbReference type="ARBA" id="ARBA00023136"/>
    </source>
</evidence>
<evidence type="ECO:0000256" key="4">
    <source>
        <dbReference type="ARBA" id="ARBA00022519"/>
    </source>
</evidence>
<evidence type="ECO:0000256" key="8">
    <source>
        <dbReference type="ARBA" id="ARBA00022777"/>
    </source>
</evidence>
<evidence type="ECO:0000259" key="21">
    <source>
        <dbReference type="Pfam" id="PF13614"/>
    </source>
</evidence>
<keyword evidence="8 23" id="KW-0418">Kinase</keyword>
<comment type="function">
    <text evidence="15">Probably involved in polymerization and/or export of exopolysaccharide EPS I which functions as a virulence factor. May be involved in an ATP-dependent process in the pathway for EPS I production, possibly export of the trimeric repeat units across the inner membrane or their polymerization.</text>
</comment>
<protein>
    <recommendedName>
        <fullName evidence="16">Putative tyrosine-protein kinase EpsB</fullName>
    </recommendedName>
    <alternativeName>
        <fullName evidence="17">EPS I polysaccharide export protein EpsB</fullName>
    </alternativeName>
</protein>
<dbReference type="EMBL" id="UFSO01000003">
    <property type="protein sequence ID" value="SSY80963.1"/>
    <property type="molecule type" value="Genomic_DNA"/>
</dbReference>
<keyword evidence="13" id="KW-0270">Exopolysaccharide synthesis</keyword>
<evidence type="ECO:0000256" key="13">
    <source>
        <dbReference type="ARBA" id="ARBA00023169"/>
    </source>
</evidence>
<dbReference type="Pfam" id="PF02706">
    <property type="entry name" value="Wzz"/>
    <property type="match status" value="1"/>
</dbReference>
<keyword evidence="24" id="KW-1185">Reference proteome</keyword>
<evidence type="ECO:0000256" key="2">
    <source>
        <dbReference type="ARBA" id="ARBA00008883"/>
    </source>
</evidence>
<keyword evidence="11 19" id="KW-0472">Membrane</keyword>
<dbReference type="CDD" id="cd05387">
    <property type="entry name" value="BY-kinase"/>
    <property type="match status" value="1"/>
</dbReference>
<feature type="domain" description="Tyrosine-protein kinase G-rich" evidence="22">
    <location>
        <begin position="366"/>
        <end position="446"/>
    </location>
</feature>
<dbReference type="InterPro" id="IPR005702">
    <property type="entry name" value="Wzc-like_C"/>
</dbReference>
<evidence type="ECO:0000313" key="24">
    <source>
        <dbReference type="Proteomes" id="UP000254209"/>
    </source>
</evidence>
<evidence type="ECO:0000256" key="12">
    <source>
        <dbReference type="ARBA" id="ARBA00023137"/>
    </source>
</evidence>
<dbReference type="PANTHER" id="PTHR32309:SF32">
    <property type="entry name" value="TYROSINE-PROTEIN KINASE ETK-RELATED"/>
    <property type="match status" value="1"/>
</dbReference>
<evidence type="ECO:0000259" key="22">
    <source>
        <dbReference type="Pfam" id="PF13807"/>
    </source>
</evidence>
<keyword evidence="12" id="KW-0829">Tyrosine-protein kinase</keyword>
<dbReference type="InterPro" id="IPR025669">
    <property type="entry name" value="AAA_dom"/>
</dbReference>
<feature type="domain" description="Polysaccharide chain length determinant N-terminal" evidence="20">
    <location>
        <begin position="16"/>
        <end position="107"/>
    </location>
</feature>
<organism evidence="23 24">
    <name type="scientific">Alysiella crassa</name>
    <dbReference type="NCBI Taxonomy" id="153491"/>
    <lineage>
        <taxon>Bacteria</taxon>
        <taxon>Pseudomonadati</taxon>
        <taxon>Pseudomonadota</taxon>
        <taxon>Betaproteobacteria</taxon>
        <taxon>Neisseriales</taxon>
        <taxon>Neisseriaceae</taxon>
        <taxon>Alysiella</taxon>
    </lineage>
</organism>
<evidence type="ECO:0000256" key="7">
    <source>
        <dbReference type="ARBA" id="ARBA00022741"/>
    </source>
</evidence>
<dbReference type="Pfam" id="PF13614">
    <property type="entry name" value="AAA_31"/>
    <property type="match status" value="1"/>
</dbReference>
<dbReference type="InterPro" id="IPR032807">
    <property type="entry name" value="GNVR"/>
</dbReference>
<dbReference type="RefSeq" id="WP_051968389.1">
    <property type="nucleotide sequence ID" value="NZ_CP091519.2"/>
</dbReference>
<keyword evidence="7" id="KW-0547">Nucleotide-binding</keyword>
<name>A0A376BVY4_9NEIS</name>
<feature type="domain" description="AAA" evidence="21">
    <location>
        <begin position="533"/>
        <end position="660"/>
    </location>
</feature>
<evidence type="ECO:0000259" key="20">
    <source>
        <dbReference type="Pfam" id="PF02706"/>
    </source>
</evidence>
<keyword evidence="5 23" id="KW-0808">Transferase</keyword>
<evidence type="ECO:0000256" key="18">
    <source>
        <dbReference type="SAM" id="Coils"/>
    </source>
</evidence>
<accession>A0A376BVY4</accession>
<sequence length="724" mass="80520">MSPNIQPTSHQTVGDDEIDLAQLGSTLWFYKWRIGFFTALCTCIGVIYALTSTPIYQADAMLEITGTKNQVLGELSDLIGGTQTTPTDTEIELIKSRLILGKSVNDLGLDLVIKPVEHRWDKLLSQSDVQPELTIGEFHVDVLSLNKPFKLIALGEREYKIITPDEQTYTGIVGKHLQLGNQNTRIIVNKMVAPFGQEFTITRFTQLAAIERVRKNLSVAAKGKNVPILGLSMTGTDPIAIQNTLNRIIANYTEHNRNKDVQTATSGLKFINEELPVLEDKLRDAENQLNVYRSRSGSLDVPSEARGTLESLNKIEMQMVDLRTEKSALSEVYTNEHPAFKALEEKMKVLEQAKLRLNTSISKMPQTQQEIIRLTRDVEINQAIYVQLLNKRQELSILSASSQGNVRLIDSAMTAEKPIKPKKAIIVALASILGLFVSAGYYLLKSLLKKGISSEEEISALGLDVLSTIPLSEVQYKRDTMFRKIRKNKNARANSLLVIQDPTDPSIEALRALRTNLHFRSMGQDNKVVLISGATPEVGKSFVSANLAVLMAQAGRKVLLIDGDMRKGYLHTLLGQPEKVAGFADVLQLNKLPKQFNEFIQKTAIDGLEFMGIGSNTPKNPSELLLNNHLSQFLDWANHHYDHVILDTPPVLVVTDAAVMAQYAGTALLISRFGQTDVRELDHCISRFAVNNVNIDGVILNGVERTAKNYYGYYDKYAKYGAKS</sequence>
<evidence type="ECO:0000256" key="1">
    <source>
        <dbReference type="ARBA" id="ARBA00004429"/>
    </source>
</evidence>
<dbReference type="STRING" id="1120980.GCA_000745955_00421"/>
<evidence type="ECO:0000256" key="5">
    <source>
        <dbReference type="ARBA" id="ARBA00022679"/>
    </source>
</evidence>
<comment type="subcellular location">
    <subcellularLocation>
        <location evidence="1">Cell inner membrane</location>
        <topology evidence="1">Multi-pass membrane protein</topology>
    </subcellularLocation>
</comment>
<dbReference type="Proteomes" id="UP000254209">
    <property type="component" value="Unassembled WGS sequence"/>
</dbReference>
<evidence type="ECO:0000256" key="3">
    <source>
        <dbReference type="ARBA" id="ARBA00022475"/>
    </source>
</evidence>
<feature type="transmembrane region" description="Helical" evidence="19">
    <location>
        <begin position="424"/>
        <end position="444"/>
    </location>
</feature>
<gene>
    <name evidence="23" type="primary">wzc_2</name>
    <name evidence="23" type="ORF">NCTC10283_02527</name>
</gene>
<keyword evidence="10 19" id="KW-1133">Transmembrane helix</keyword>
<dbReference type="InterPro" id="IPR050445">
    <property type="entry name" value="Bact_polysacc_biosynth/exp"/>
</dbReference>
<evidence type="ECO:0000256" key="10">
    <source>
        <dbReference type="ARBA" id="ARBA00022989"/>
    </source>
</evidence>